<dbReference type="AlphaFoldDB" id="A0A5N0VHM1"/>
<proteinExistence type="predicted"/>
<keyword evidence="1" id="KW-0472">Membrane</keyword>
<accession>A0A5N0VHM1</accession>
<organism evidence="2 3">
    <name type="scientific">Amycolatopsis acidicola</name>
    <dbReference type="NCBI Taxonomy" id="2596893"/>
    <lineage>
        <taxon>Bacteria</taxon>
        <taxon>Bacillati</taxon>
        <taxon>Actinomycetota</taxon>
        <taxon>Actinomycetes</taxon>
        <taxon>Pseudonocardiales</taxon>
        <taxon>Pseudonocardiaceae</taxon>
        <taxon>Amycolatopsis</taxon>
    </lineage>
</organism>
<feature type="transmembrane region" description="Helical" evidence="1">
    <location>
        <begin position="35"/>
        <end position="55"/>
    </location>
</feature>
<keyword evidence="1" id="KW-0812">Transmembrane</keyword>
<evidence type="ECO:0000313" key="2">
    <source>
        <dbReference type="EMBL" id="KAA9164923.1"/>
    </source>
</evidence>
<protein>
    <submittedName>
        <fullName evidence="2">Uncharacterized protein</fullName>
    </submittedName>
</protein>
<name>A0A5N0VHM1_9PSEU</name>
<dbReference type="EMBL" id="VMNW02000006">
    <property type="protein sequence ID" value="KAA9164923.1"/>
    <property type="molecule type" value="Genomic_DNA"/>
</dbReference>
<gene>
    <name evidence="2" type="ORF">FPZ12_006615</name>
</gene>
<evidence type="ECO:0000313" key="3">
    <source>
        <dbReference type="Proteomes" id="UP000319769"/>
    </source>
</evidence>
<feature type="transmembrane region" description="Helical" evidence="1">
    <location>
        <begin position="61"/>
        <end position="83"/>
    </location>
</feature>
<dbReference type="Proteomes" id="UP000319769">
    <property type="component" value="Unassembled WGS sequence"/>
</dbReference>
<evidence type="ECO:0000256" key="1">
    <source>
        <dbReference type="SAM" id="Phobius"/>
    </source>
</evidence>
<sequence length="93" mass="9992">MTLRELPTTRAEHDAETVLPTGRDAEAVRANTTRLALALVAAVLCLGLGALFGMFDQWVATGFLSIVAVACLFDFILVVRGFALGKTGIRRRS</sequence>
<dbReference type="RefSeq" id="WP_144746553.1">
    <property type="nucleotide sequence ID" value="NZ_VMNW02000006.1"/>
</dbReference>
<keyword evidence="1" id="KW-1133">Transmembrane helix</keyword>
<comment type="caution">
    <text evidence="2">The sequence shown here is derived from an EMBL/GenBank/DDBJ whole genome shotgun (WGS) entry which is preliminary data.</text>
</comment>
<keyword evidence="3" id="KW-1185">Reference proteome</keyword>
<reference evidence="2" key="1">
    <citation type="submission" date="2019-09" db="EMBL/GenBank/DDBJ databases">
        <authorList>
            <person name="Teo W.F.A."/>
            <person name="Duangmal K."/>
        </authorList>
    </citation>
    <scope>NUCLEOTIDE SEQUENCE [LARGE SCALE GENOMIC DNA]</scope>
    <source>
        <strain evidence="2">K81G1</strain>
    </source>
</reference>